<accession>A0AAD5RHF2</accession>
<organism evidence="2 3">
    <name type="scientific">Zalerion maritima</name>
    <dbReference type="NCBI Taxonomy" id="339359"/>
    <lineage>
        <taxon>Eukaryota</taxon>
        <taxon>Fungi</taxon>
        <taxon>Dikarya</taxon>
        <taxon>Ascomycota</taxon>
        <taxon>Pezizomycotina</taxon>
        <taxon>Sordariomycetes</taxon>
        <taxon>Lulworthiomycetidae</taxon>
        <taxon>Lulworthiales</taxon>
        <taxon>Lulworthiaceae</taxon>
        <taxon>Zalerion</taxon>
    </lineage>
</organism>
<dbReference type="Proteomes" id="UP001201980">
    <property type="component" value="Unassembled WGS sequence"/>
</dbReference>
<keyword evidence="3" id="KW-1185">Reference proteome</keyword>
<protein>
    <submittedName>
        <fullName evidence="2">Uncharacterized protein</fullName>
    </submittedName>
</protein>
<proteinExistence type="predicted"/>
<feature type="compositionally biased region" description="Polar residues" evidence="1">
    <location>
        <begin position="1"/>
        <end position="17"/>
    </location>
</feature>
<feature type="region of interest" description="Disordered" evidence="1">
    <location>
        <begin position="1"/>
        <end position="126"/>
    </location>
</feature>
<feature type="compositionally biased region" description="Basic residues" evidence="1">
    <location>
        <begin position="42"/>
        <end position="52"/>
    </location>
</feature>
<feature type="compositionally biased region" description="Basic and acidic residues" evidence="1">
    <location>
        <begin position="86"/>
        <end position="96"/>
    </location>
</feature>
<feature type="compositionally biased region" description="Polar residues" evidence="1">
    <location>
        <begin position="57"/>
        <end position="67"/>
    </location>
</feature>
<name>A0AAD5RHF2_9PEZI</name>
<gene>
    <name evidence="2" type="ORF">MKZ38_007722</name>
</gene>
<evidence type="ECO:0000313" key="3">
    <source>
        <dbReference type="Proteomes" id="UP001201980"/>
    </source>
</evidence>
<comment type="caution">
    <text evidence="2">The sequence shown here is derived from an EMBL/GenBank/DDBJ whole genome shotgun (WGS) entry which is preliminary data.</text>
</comment>
<feature type="compositionally biased region" description="Polar residues" evidence="1">
    <location>
        <begin position="28"/>
        <end position="38"/>
    </location>
</feature>
<sequence length="375" mass="42628">MSASSYDGDTESFQSPHCHSRRSKPPIQITTRTTSKRAMSQHPRHRRHHHSRAMSGTEDSGASSANRSGGVTSGSGSSNDRHHRPQDHSHGHDRSQGHVRGKGHSQFYRYSAPPPPPGCRGPPTFLNYPAPHSHHMGHDHHTYSQGYAFGHPSYPETQWPGLGSRIDRTIVIIGDDRREMEYTCRTDMLRNYLPNSRAMELERQWRALDSIIPSGQVDRMFTLAGLNALFRAMQEADRTNHLDIFAAARYNLGHRPYQAATVEQLASTIRGLCHALSWDEGLGCNDGILDQIEAFVLEIIEPVRRLHRPEAVALLVLNLGYVWRPDDRHRAALRAMWDNLDGFERGELKELLKAYIVLRRRGMSFSRMFSEIEEF</sequence>
<feature type="compositionally biased region" description="Low complexity" evidence="1">
    <location>
        <begin position="68"/>
        <end position="78"/>
    </location>
</feature>
<dbReference type="EMBL" id="JAKWBI020000504">
    <property type="protein sequence ID" value="KAJ2894326.1"/>
    <property type="molecule type" value="Genomic_DNA"/>
</dbReference>
<dbReference type="AlphaFoldDB" id="A0AAD5RHF2"/>
<evidence type="ECO:0000313" key="2">
    <source>
        <dbReference type="EMBL" id="KAJ2894326.1"/>
    </source>
</evidence>
<evidence type="ECO:0000256" key="1">
    <source>
        <dbReference type="SAM" id="MobiDB-lite"/>
    </source>
</evidence>
<reference evidence="2" key="1">
    <citation type="submission" date="2022-07" db="EMBL/GenBank/DDBJ databases">
        <title>Draft genome sequence of Zalerion maritima ATCC 34329, a (micro)plastics degrading marine fungus.</title>
        <authorList>
            <person name="Paco A."/>
            <person name="Goncalves M.F.M."/>
            <person name="Rocha-Santos T.A.P."/>
            <person name="Alves A."/>
        </authorList>
    </citation>
    <scope>NUCLEOTIDE SEQUENCE</scope>
    <source>
        <strain evidence="2">ATCC 34329</strain>
    </source>
</reference>